<dbReference type="EMBL" id="CAXAMN010024929">
    <property type="protein sequence ID" value="CAK9091168.1"/>
    <property type="molecule type" value="Genomic_DNA"/>
</dbReference>
<dbReference type="SUPFAM" id="SSF48371">
    <property type="entry name" value="ARM repeat"/>
    <property type="match status" value="1"/>
</dbReference>
<evidence type="ECO:0000313" key="6">
    <source>
        <dbReference type="EMBL" id="CAK9091168.1"/>
    </source>
</evidence>
<accession>A0ABP0QST0</accession>
<dbReference type="SUPFAM" id="SSF144232">
    <property type="entry name" value="HIT/MYND zinc finger-like"/>
    <property type="match status" value="1"/>
</dbReference>
<dbReference type="InterPro" id="IPR002893">
    <property type="entry name" value="Znf_MYND"/>
</dbReference>
<reference evidence="6 7" key="1">
    <citation type="submission" date="2024-02" db="EMBL/GenBank/DDBJ databases">
        <authorList>
            <person name="Chen Y."/>
            <person name="Shah S."/>
            <person name="Dougan E. K."/>
            <person name="Thang M."/>
            <person name="Chan C."/>
        </authorList>
    </citation>
    <scope>NUCLEOTIDE SEQUENCE [LARGE SCALE GENOMIC DNA]</scope>
</reference>
<sequence length="445" mass="47733">MPGGGAPVEFAAVRAAWLRAVQEEDAEAAGWCARCCEESLRGAEAFAESDGLEAFIAVAMGESMKSDASGGRGGLMVALAQALTMEMSAFKVAIFETLCAAAQWPSLKGRIAGSGVLGVITATLLSPKHPVDRKALMTRLTGLLGSDSPEVLEAQHAQLDRSQHAKLRRATEFAKLRQQLISSGAVKAIVALLDGDAVGAAAAAKTISQLAGIAGDEAIRVELAGAEAISAMLKRLERFRLLKEKNELNEDENEHEDLLEDEEDVVGTIVSSLSDLALVDGCEELLAPVHNSLNSLCGALHACNQRKMIGEILRCLETLGSRYNLWPEMSKELAEDIFCLLLMRSSAAVSFLETLLRHAANTGTTNSLLSEFGDVRPLRRALLELGDASASTRDLIATIDSHTCEHCGKSPTSPLMVCSKCRQVKYCSRECQRTDWKRHKLNGCA</sequence>
<proteinExistence type="predicted"/>
<gene>
    <name evidence="6" type="ORF">CCMP2556_LOCUS43752</name>
</gene>
<dbReference type="InterPro" id="IPR016024">
    <property type="entry name" value="ARM-type_fold"/>
</dbReference>
<protein>
    <recommendedName>
        <fullName evidence="5">MYND-type domain-containing protein</fullName>
    </recommendedName>
</protein>
<keyword evidence="7" id="KW-1185">Reference proteome</keyword>
<comment type="caution">
    <text evidence="6">The sequence shown here is derived from an EMBL/GenBank/DDBJ whole genome shotgun (WGS) entry which is preliminary data.</text>
</comment>
<keyword evidence="1" id="KW-0479">Metal-binding</keyword>
<evidence type="ECO:0000256" key="4">
    <source>
        <dbReference type="PROSITE-ProRule" id="PRU00134"/>
    </source>
</evidence>
<dbReference type="PROSITE" id="PS50865">
    <property type="entry name" value="ZF_MYND_2"/>
    <property type="match status" value="1"/>
</dbReference>
<dbReference type="Proteomes" id="UP001642484">
    <property type="component" value="Unassembled WGS sequence"/>
</dbReference>
<dbReference type="PANTHER" id="PTHR10237">
    <property type="entry name" value="DEFORMED EPIDERMAL AUTOREGULATORY FACTOR 1 HOMOLOG SUPPRESSIN"/>
    <property type="match status" value="1"/>
</dbReference>
<evidence type="ECO:0000256" key="2">
    <source>
        <dbReference type="ARBA" id="ARBA00022771"/>
    </source>
</evidence>
<evidence type="ECO:0000259" key="5">
    <source>
        <dbReference type="PROSITE" id="PS50865"/>
    </source>
</evidence>
<evidence type="ECO:0000313" key="7">
    <source>
        <dbReference type="Proteomes" id="UP001642484"/>
    </source>
</evidence>
<dbReference type="Pfam" id="PF01753">
    <property type="entry name" value="zf-MYND"/>
    <property type="match status" value="1"/>
</dbReference>
<dbReference type="InterPro" id="IPR024119">
    <property type="entry name" value="TF_DEAF-1"/>
</dbReference>
<dbReference type="Gene3D" id="6.10.140.2220">
    <property type="match status" value="1"/>
</dbReference>
<keyword evidence="3" id="KW-0862">Zinc</keyword>
<feature type="domain" description="MYND-type" evidence="5">
    <location>
        <begin position="404"/>
        <end position="443"/>
    </location>
</feature>
<organism evidence="6 7">
    <name type="scientific">Durusdinium trenchii</name>
    <dbReference type="NCBI Taxonomy" id="1381693"/>
    <lineage>
        <taxon>Eukaryota</taxon>
        <taxon>Sar</taxon>
        <taxon>Alveolata</taxon>
        <taxon>Dinophyceae</taxon>
        <taxon>Suessiales</taxon>
        <taxon>Symbiodiniaceae</taxon>
        <taxon>Durusdinium</taxon>
    </lineage>
</organism>
<keyword evidence="2 4" id="KW-0863">Zinc-finger</keyword>
<evidence type="ECO:0000256" key="1">
    <source>
        <dbReference type="ARBA" id="ARBA00022723"/>
    </source>
</evidence>
<name>A0ABP0QST0_9DINO</name>
<dbReference type="PANTHER" id="PTHR10237:SF15">
    <property type="entry name" value="LD37257P"/>
    <property type="match status" value="1"/>
</dbReference>
<evidence type="ECO:0000256" key="3">
    <source>
        <dbReference type="ARBA" id="ARBA00022833"/>
    </source>
</evidence>